<dbReference type="SMART" id="SM00336">
    <property type="entry name" value="BBOX"/>
    <property type="match status" value="2"/>
</dbReference>
<proteinExistence type="inferred from homology"/>
<comment type="similarity">
    <text evidence="2">Belongs to the CONSTANS family.</text>
</comment>
<feature type="domain" description="B box-type" evidence="9">
    <location>
        <begin position="22"/>
        <end position="64"/>
    </location>
</feature>
<comment type="caution">
    <text evidence="11">The sequence shown here is derived from an EMBL/GenBank/DDBJ whole genome shotgun (WGS) entry which is preliminary data.</text>
</comment>
<keyword evidence="12" id="KW-1185">Reference proteome</keyword>
<dbReference type="InterPro" id="IPR000315">
    <property type="entry name" value="Znf_B-box"/>
</dbReference>
<dbReference type="AlphaFoldDB" id="A0AAW1JPL8"/>
<dbReference type="Pfam" id="PF06203">
    <property type="entry name" value="CCT"/>
    <property type="match status" value="1"/>
</dbReference>
<dbReference type="PANTHER" id="PTHR31319">
    <property type="entry name" value="ZINC FINGER PROTEIN CONSTANS-LIKE 4"/>
    <property type="match status" value="1"/>
</dbReference>
<evidence type="ECO:0000256" key="4">
    <source>
        <dbReference type="ARBA" id="ARBA00022771"/>
    </source>
</evidence>
<evidence type="ECO:0000256" key="6">
    <source>
        <dbReference type="ARBA" id="ARBA00023242"/>
    </source>
</evidence>
<dbReference type="InterPro" id="IPR045281">
    <property type="entry name" value="CONSTANS-like"/>
</dbReference>
<evidence type="ECO:0000313" key="11">
    <source>
        <dbReference type="EMBL" id="KAK9705798.1"/>
    </source>
</evidence>
<reference evidence="11" key="1">
    <citation type="submission" date="2024-03" db="EMBL/GenBank/DDBJ databases">
        <title>WGS assembly of Saponaria officinalis var. Norfolk2.</title>
        <authorList>
            <person name="Jenkins J."/>
            <person name="Shu S."/>
            <person name="Grimwood J."/>
            <person name="Barry K."/>
            <person name="Goodstein D."/>
            <person name="Schmutz J."/>
            <person name="Leebens-Mack J."/>
            <person name="Osbourn A."/>
        </authorList>
    </citation>
    <scope>NUCLEOTIDE SEQUENCE [LARGE SCALE GENOMIC DNA]</scope>
    <source>
        <strain evidence="11">JIC</strain>
    </source>
</reference>
<evidence type="ECO:0000256" key="2">
    <source>
        <dbReference type="ARBA" id="ARBA00010024"/>
    </source>
</evidence>
<organism evidence="11 12">
    <name type="scientific">Saponaria officinalis</name>
    <name type="common">Common soapwort</name>
    <name type="synonym">Lychnis saponaria</name>
    <dbReference type="NCBI Taxonomy" id="3572"/>
    <lineage>
        <taxon>Eukaryota</taxon>
        <taxon>Viridiplantae</taxon>
        <taxon>Streptophyta</taxon>
        <taxon>Embryophyta</taxon>
        <taxon>Tracheophyta</taxon>
        <taxon>Spermatophyta</taxon>
        <taxon>Magnoliopsida</taxon>
        <taxon>eudicotyledons</taxon>
        <taxon>Gunneridae</taxon>
        <taxon>Pentapetalae</taxon>
        <taxon>Caryophyllales</taxon>
        <taxon>Caryophyllaceae</taxon>
        <taxon>Caryophylleae</taxon>
        <taxon>Saponaria</taxon>
    </lineage>
</organism>
<evidence type="ECO:0000256" key="7">
    <source>
        <dbReference type="PROSITE-ProRule" id="PRU00024"/>
    </source>
</evidence>
<name>A0AAW1JPL8_SAPOF</name>
<evidence type="ECO:0000256" key="3">
    <source>
        <dbReference type="ARBA" id="ARBA00022723"/>
    </source>
</evidence>
<dbReference type="GO" id="GO:0008270">
    <property type="term" value="F:zinc ion binding"/>
    <property type="evidence" value="ECO:0007669"/>
    <property type="project" value="UniProtKB-KW"/>
</dbReference>
<evidence type="ECO:0000256" key="5">
    <source>
        <dbReference type="ARBA" id="ARBA00022833"/>
    </source>
</evidence>
<dbReference type="PANTHER" id="PTHR31319:SF77">
    <property type="entry name" value="ZINC FINGER PROTEIN CONSTANS-LIKE 4"/>
    <property type="match status" value="1"/>
</dbReference>
<dbReference type="GO" id="GO:0005634">
    <property type="term" value="C:nucleus"/>
    <property type="evidence" value="ECO:0007669"/>
    <property type="project" value="UniProtKB-SubCell"/>
</dbReference>
<dbReference type="PROSITE" id="PS51017">
    <property type="entry name" value="CCT"/>
    <property type="match status" value="1"/>
</dbReference>
<keyword evidence="5" id="KW-0862">Zinc</keyword>
<keyword evidence="3" id="KW-0479">Metal-binding</keyword>
<dbReference type="GO" id="GO:0003700">
    <property type="term" value="F:DNA-binding transcription factor activity"/>
    <property type="evidence" value="ECO:0007669"/>
    <property type="project" value="TreeGrafter"/>
</dbReference>
<evidence type="ECO:0000259" key="10">
    <source>
        <dbReference type="PROSITE" id="PS51017"/>
    </source>
</evidence>
<feature type="domain" description="CCT" evidence="10">
    <location>
        <begin position="311"/>
        <end position="353"/>
    </location>
</feature>
<evidence type="ECO:0000256" key="8">
    <source>
        <dbReference type="PROSITE-ProRule" id="PRU00357"/>
    </source>
</evidence>
<dbReference type="Proteomes" id="UP001443914">
    <property type="component" value="Unassembled WGS sequence"/>
</dbReference>
<dbReference type="InterPro" id="IPR049808">
    <property type="entry name" value="CONSTANS-like_Bbox1"/>
</dbReference>
<dbReference type="InterPro" id="IPR010402">
    <property type="entry name" value="CCT_domain"/>
</dbReference>
<gene>
    <name evidence="11" type="ORF">RND81_07G082500</name>
</gene>
<evidence type="ECO:0000313" key="12">
    <source>
        <dbReference type="Proteomes" id="UP001443914"/>
    </source>
</evidence>
<evidence type="ECO:0000256" key="1">
    <source>
        <dbReference type="ARBA" id="ARBA00004123"/>
    </source>
</evidence>
<dbReference type="Pfam" id="PF00643">
    <property type="entry name" value="zf-B_box"/>
    <property type="match status" value="2"/>
</dbReference>
<accession>A0AAW1JPL8</accession>
<comment type="subcellular location">
    <subcellularLocation>
        <location evidence="1 8">Nucleus</location>
    </subcellularLocation>
</comment>
<dbReference type="EMBL" id="JBDFQZ010000007">
    <property type="protein sequence ID" value="KAK9705798.1"/>
    <property type="molecule type" value="Genomic_DNA"/>
</dbReference>
<dbReference type="PROSITE" id="PS50119">
    <property type="entry name" value="ZF_BBOX"/>
    <property type="match status" value="2"/>
</dbReference>
<dbReference type="GO" id="GO:0009909">
    <property type="term" value="P:regulation of flower development"/>
    <property type="evidence" value="ECO:0007669"/>
    <property type="project" value="InterPro"/>
</dbReference>
<dbReference type="CDD" id="cd19821">
    <property type="entry name" value="Bbox1_BBX-like"/>
    <property type="match status" value="2"/>
</dbReference>
<feature type="domain" description="B box-type" evidence="9">
    <location>
        <begin position="68"/>
        <end position="115"/>
    </location>
</feature>
<protein>
    <submittedName>
        <fullName evidence="11">Uncharacterized protein</fullName>
    </submittedName>
</protein>
<keyword evidence="4 7" id="KW-0863">Zinc-finger</keyword>
<keyword evidence="6 8" id="KW-0539">Nucleus</keyword>
<evidence type="ECO:0000259" key="9">
    <source>
        <dbReference type="PROSITE" id="PS50119"/>
    </source>
</evidence>
<sequence length="390" mass="42635">MVAKILVEKNNNFKGLLSEWGLSTRPCDICHTTSALLYCRTDATFLCGACDVKVHMAGHHGVMMAHHERVWMCEVCEQAPAAVTCKADAAMLCTSCDHDIHSANPLASRHERVPVVPFFDSAVHAATCSTTTAVNSAFLSAVDTAVKNDGDGGDGDAQAWLIPNLNSTFLYNDSYLVDCAGQNFEKISQQLNQQQSYESLSLAISDTVVPTQIKGNLKFSNKSNHLFDTSCEIDFTQPAKHNNNNKNNQQHILSSFNFSAHQRSVSSSEIGVVPEGNTNSPSEVTQTFCNSVAGGGVTTAARGDPAPALDREARVLRYREKRKNRKFEKTIRYTSRKAYAEKRPRIKGRFAKRAGKNETSDVNQISGSDFGTGSGSSYMLNQEYGVVPTF</sequence>